<dbReference type="Ensembl" id="ENSACAT00000051253.1">
    <property type="protein sequence ID" value="ENSACAP00000025513.1"/>
    <property type="gene ID" value="ENSACAG00000037158.1"/>
</dbReference>
<feature type="compositionally biased region" description="Polar residues" evidence="1">
    <location>
        <begin position="12"/>
        <end position="22"/>
    </location>
</feature>
<reference evidence="2" key="3">
    <citation type="submission" date="2025-09" db="UniProtKB">
        <authorList>
            <consortium name="Ensembl"/>
        </authorList>
    </citation>
    <scope>IDENTIFICATION</scope>
</reference>
<proteinExistence type="predicted"/>
<sequence>QSGRTHFPPQPNRSHFPTTKQILSPLKEYQQKNSPGLTPGAKKKRKGKEGSRPETPTNDGRESPENVSGLMFWNLPWGEGFAS</sequence>
<protein>
    <submittedName>
        <fullName evidence="2">Uncharacterized protein</fullName>
    </submittedName>
</protein>
<dbReference type="AlphaFoldDB" id="A0A803SRC3"/>
<organism evidence="2 3">
    <name type="scientific">Anolis carolinensis</name>
    <name type="common">Green anole</name>
    <name type="synonym">American chameleon</name>
    <dbReference type="NCBI Taxonomy" id="28377"/>
    <lineage>
        <taxon>Eukaryota</taxon>
        <taxon>Metazoa</taxon>
        <taxon>Chordata</taxon>
        <taxon>Craniata</taxon>
        <taxon>Vertebrata</taxon>
        <taxon>Euteleostomi</taxon>
        <taxon>Lepidosauria</taxon>
        <taxon>Squamata</taxon>
        <taxon>Bifurcata</taxon>
        <taxon>Unidentata</taxon>
        <taxon>Episquamata</taxon>
        <taxon>Toxicofera</taxon>
        <taxon>Iguania</taxon>
        <taxon>Dactyloidae</taxon>
        <taxon>Anolis</taxon>
    </lineage>
</organism>
<reference evidence="2" key="1">
    <citation type="submission" date="2009-12" db="EMBL/GenBank/DDBJ databases">
        <title>The Genome Sequence of Anolis carolinensis (Green Anole Lizard).</title>
        <authorList>
            <consortium name="The Genome Sequencing Platform"/>
            <person name="Di Palma F."/>
            <person name="Alfoldi J."/>
            <person name="Heiman D."/>
            <person name="Young S."/>
            <person name="Grabherr M."/>
            <person name="Johnson J."/>
            <person name="Lander E.S."/>
            <person name="Lindblad-Toh K."/>
        </authorList>
    </citation>
    <scope>NUCLEOTIDE SEQUENCE [LARGE SCALE GENOMIC DNA]</scope>
    <source>
        <strain evidence="2">JBL SC #1</strain>
    </source>
</reference>
<dbReference type="GeneTree" id="ENSGT01040000244417"/>
<evidence type="ECO:0000256" key="1">
    <source>
        <dbReference type="SAM" id="MobiDB-lite"/>
    </source>
</evidence>
<keyword evidence="3" id="KW-1185">Reference proteome</keyword>
<accession>A0A803SRC3</accession>
<feature type="region of interest" description="Disordered" evidence="1">
    <location>
        <begin position="1"/>
        <end position="83"/>
    </location>
</feature>
<reference evidence="2" key="2">
    <citation type="submission" date="2025-08" db="UniProtKB">
        <authorList>
            <consortium name="Ensembl"/>
        </authorList>
    </citation>
    <scope>IDENTIFICATION</scope>
</reference>
<name>A0A803SRC3_ANOCA</name>
<dbReference type="Proteomes" id="UP000001646">
    <property type="component" value="Unplaced"/>
</dbReference>
<evidence type="ECO:0000313" key="3">
    <source>
        <dbReference type="Proteomes" id="UP000001646"/>
    </source>
</evidence>
<evidence type="ECO:0000313" key="2">
    <source>
        <dbReference type="Ensembl" id="ENSACAP00000025513.1"/>
    </source>
</evidence>
<dbReference type="InParanoid" id="A0A803SRC3"/>